<reference evidence="1" key="2">
    <citation type="submission" date="2020-11" db="EMBL/GenBank/DDBJ databases">
        <authorList>
            <person name="McCartney M.A."/>
            <person name="Auch B."/>
            <person name="Kono T."/>
            <person name="Mallez S."/>
            <person name="Becker A."/>
            <person name="Gohl D.M."/>
            <person name="Silverstein K.A.T."/>
            <person name="Koren S."/>
            <person name="Bechman K.B."/>
            <person name="Herman A."/>
            <person name="Abrahante J.E."/>
            <person name="Garbe J."/>
        </authorList>
    </citation>
    <scope>NUCLEOTIDE SEQUENCE</scope>
    <source>
        <strain evidence="1">Duluth1</strain>
        <tissue evidence="1">Whole animal</tissue>
    </source>
</reference>
<proteinExistence type="predicted"/>
<dbReference type="AlphaFoldDB" id="A0A9D4QUN4"/>
<comment type="caution">
    <text evidence="1">The sequence shown here is derived from an EMBL/GenBank/DDBJ whole genome shotgun (WGS) entry which is preliminary data.</text>
</comment>
<gene>
    <name evidence="1" type="ORF">DPMN_086517</name>
</gene>
<reference evidence="1" key="1">
    <citation type="journal article" date="2019" name="bioRxiv">
        <title>The Genome of the Zebra Mussel, Dreissena polymorpha: A Resource for Invasive Species Research.</title>
        <authorList>
            <person name="McCartney M.A."/>
            <person name="Auch B."/>
            <person name="Kono T."/>
            <person name="Mallez S."/>
            <person name="Zhang Y."/>
            <person name="Obille A."/>
            <person name="Becker A."/>
            <person name="Abrahante J.E."/>
            <person name="Garbe J."/>
            <person name="Badalamenti J.P."/>
            <person name="Herman A."/>
            <person name="Mangelson H."/>
            <person name="Liachko I."/>
            <person name="Sullivan S."/>
            <person name="Sone E.D."/>
            <person name="Koren S."/>
            <person name="Silverstein K.A.T."/>
            <person name="Beckman K.B."/>
            <person name="Gohl D.M."/>
        </authorList>
    </citation>
    <scope>NUCLEOTIDE SEQUENCE</scope>
    <source>
        <strain evidence="1">Duluth1</strain>
        <tissue evidence="1">Whole animal</tissue>
    </source>
</reference>
<dbReference type="Proteomes" id="UP000828390">
    <property type="component" value="Unassembled WGS sequence"/>
</dbReference>
<dbReference type="EMBL" id="JAIWYP010000003">
    <property type="protein sequence ID" value="KAH3844261.1"/>
    <property type="molecule type" value="Genomic_DNA"/>
</dbReference>
<organism evidence="1 2">
    <name type="scientific">Dreissena polymorpha</name>
    <name type="common">Zebra mussel</name>
    <name type="synonym">Mytilus polymorpha</name>
    <dbReference type="NCBI Taxonomy" id="45954"/>
    <lineage>
        <taxon>Eukaryota</taxon>
        <taxon>Metazoa</taxon>
        <taxon>Spiralia</taxon>
        <taxon>Lophotrochozoa</taxon>
        <taxon>Mollusca</taxon>
        <taxon>Bivalvia</taxon>
        <taxon>Autobranchia</taxon>
        <taxon>Heteroconchia</taxon>
        <taxon>Euheterodonta</taxon>
        <taxon>Imparidentia</taxon>
        <taxon>Neoheterodontei</taxon>
        <taxon>Myida</taxon>
        <taxon>Dreissenoidea</taxon>
        <taxon>Dreissenidae</taxon>
        <taxon>Dreissena</taxon>
    </lineage>
</organism>
<name>A0A9D4QUN4_DREPO</name>
<sequence length="127" mass="14898">MFFCVQPGERLDLRQCESLEDILKHVRFRCIDLEATHLDDEVTERCPMFMCQSPKYAFLPGFFVPSDSHVPELYAISCIILHYLKCVANYFYISQAVKLKLLVGLHHHGMKCKCARLFYMHNHPYVP</sequence>
<keyword evidence="2" id="KW-1185">Reference proteome</keyword>
<protein>
    <submittedName>
        <fullName evidence="1">Uncharacterized protein</fullName>
    </submittedName>
</protein>
<accession>A0A9D4QUN4</accession>
<evidence type="ECO:0000313" key="1">
    <source>
        <dbReference type="EMBL" id="KAH3844261.1"/>
    </source>
</evidence>
<evidence type="ECO:0000313" key="2">
    <source>
        <dbReference type="Proteomes" id="UP000828390"/>
    </source>
</evidence>